<dbReference type="InterPro" id="IPR033443">
    <property type="entry name" value="PROP1-like_PPR_dom"/>
</dbReference>
<feature type="compositionally biased region" description="Pro residues" evidence="4">
    <location>
        <begin position="37"/>
        <end position="48"/>
    </location>
</feature>
<organism evidence="6">
    <name type="scientific">Brachypodium distachyon</name>
    <name type="common">Purple false brome</name>
    <name type="synonym">Trachynia distachya</name>
    <dbReference type="NCBI Taxonomy" id="15368"/>
    <lineage>
        <taxon>Eukaryota</taxon>
        <taxon>Viridiplantae</taxon>
        <taxon>Streptophyta</taxon>
        <taxon>Embryophyta</taxon>
        <taxon>Tracheophyta</taxon>
        <taxon>Spermatophyta</taxon>
        <taxon>Magnoliopsida</taxon>
        <taxon>Liliopsida</taxon>
        <taxon>Poales</taxon>
        <taxon>Poaceae</taxon>
        <taxon>BOP clade</taxon>
        <taxon>Pooideae</taxon>
        <taxon>Stipodae</taxon>
        <taxon>Brachypodieae</taxon>
        <taxon>Brachypodium</taxon>
    </lineage>
</organism>
<feature type="repeat" description="PPR" evidence="3">
    <location>
        <begin position="482"/>
        <end position="516"/>
    </location>
</feature>
<reference evidence="6 7" key="1">
    <citation type="journal article" date="2010" name="Nature">
        <title>Genome sequencing and analysis of the model grass Brachypodium distachyon.</title>
        <authorList>
            <consortium name="International Brachypodium Initiative"/>
        </authorList>
    </citation>
    <scope>NUCLEOTIDE SEQUENCE [LARGE SCALE GENOMIC DNA]</scope>
    <source>
        <strain evidence="6 7">Bd21</strain>
    </source>
</reference>
<dbReference type="PROSITE" id="PS51375">
    <property type="entry name" value="PPR"/>
    <property type="match status" value="6"/>
</dbReference>
<keyword evidence="8" id="KW-1185">Reference proteome</keyword>
<evidence type="ECO:0000256" key="2">
    <source>
        <dbReference type="ARBA" id="ARBA00022946"/>
    </source>
</evidence>
<reference evidence="6" key="2">
    <citation type="submission" date="2017-06" db="EMBL/GenBank/DDBJ databases">
        <title>WGS assembly of Brachypodium distachyon.</title>
        <authorList>
            <consortium name="The International Brachypodium Initiative"/>
            <person name="Lucas S."/>
            <person name="Harmon-Smith M."/>
            <person name="Lail K."/>
            <person name="Tice H."/>
            <person name="Grimwood J."/>
            <person name="Bruce D."/>
            <person name="Barry K."/>
            <person name="Shu S."/>
            <person name="Lindquist E."/>
            <person name="Wang M."/>
            <person name="Pitluck S."/>
            <person name="Vogel J.P."/>
            <person name="Garvin D.F."/>
            <person name="Mockler T.C."/>
            <person name="Schmutz J."/>
            <person name="Rokhsar D."/>
            <person name="Bevan M.W."/>
        </authorList>
    </citation>
    <scope>NUCLEOTIDE SEQUENCE</scope>
    <source>
        <strain evidence="6">Bd21</strain>
    </source>
</reference>
<evidence type="ECO:0000313" key="7">
    <source>
        <dbReference type="EnsemblPlants" id="KQK00297"/>
    </source>
</evidence>
<dbReference type="eggNOG" id="KOG4197">
    <property type="taxonomic scope" value="Eukaryota"/>
</dbReference>
<keyword evidence="2" id="KW-0809">Transit peptide</keyword>
<dbReference type="InterPro" id="IPR011990">
    <property type="entry name" value="TPR-like_helical_dom_sf"/>
</dbReference>
<dbReference type="STRING" id="15368.I1IBH6"/>
<feature type="region of interest" description="Disordered" evidence="4">
    <location>
        <begin position="31"/>
        <end position="51"/>
    </location>
</feature>
<name>I1IBH6_BRADI</name>
<evidence type="ECO:0000256" key="4">
    <source>
        <dbReference type="SAM" id="MobiDB-lite"/>
    </source>
</evidence>
<dbReference type="PANTHER" id="PTHR46862:SF2">
    <property type="entry name" value="OS02G0611400 PROTEIN"/>
    <property type="match status" value="1"/>
</dbReference>
<keyword evidence="1" id="KW-0677">Repeat</keyword>
<dbReference type="Pfam" id="PF17177">
    <property type="entry name" value="PPR_long"/>
    <property type="match status" value="1"/>
</dbReference>
<dbReference type="AlphaFoldDB" id="I1IBH6"/>
<dbReference type="EMBL" id="CM000882">
    <property type="protein sequence ID" value="KQK00297.1"/>
    <property type="molecule type" value="Genomic_DNA"/>
</dbReference>
<dbReference type="NCBIfam" id="TIGR00756">
    <property type="entry name" value="PPR"/>
    <property type="match status" value="4"/>
</dbReference>
<dbReference type="FunCoup" id="I1IBH6">
    <property type="interactions" value="2280"/>
</dbReference>
<dbReference type="SUPFAM" id="SSF48452">
    <property type="entry name" value="TPR-like"/>
    <property type="match status" value="1"/>
</dbReference>
<evidence type="ECO:0000313" key="8">
    <source>
        <dbReference type="Proteomes" id="UP000008810"/>
    </source>
</evidence>
<dbReference type="Gene3D" id="1.25.40.10">
    <property type="entry name" value="Tetratricopeptide repeat domain"/>
    <property type="match status" value="3"/>
</dbReference>
<feature type="repeat" description="PPR" evidence="3">
    <location>
        <begin position="377"/>
        <end position="411"/>
    </location>
</feature>
<dbReference type="InterPro" id="IPR002885">
    <property type="entry name" value="PPR_rpt"/>
</dbReference>
<dbReference type="PANTHER" id="PTHR46862">
    <property type="entry name" value="OS07G0661900 PROTEIN"/>
    <property type="match status" value="1"/>
</dbReference>
<dbReference type="Gramene" id="KQK00297">
    <property type="protein sequence ID" value="KQK00297"/>
    <property type="gene ID" value="BRADI_3g48510v3"/>
</dbReference>
<evidence type="ECO:0000313" key="6">
    <source>
        <dbReference type="EMBL" id="KQK00297.1"/>
    </source>
</evidence>
<protein>
    <recommendedName>
        <fullName evidence="5">PROP1-like PPR domain-containing protein</fullName>
    </recommendedName>
</protein>
<feature type="repeat" description="PPR" evidence="3">
    <location>
        <begin position="412"/>
        <end position="446"/>
    </location>
</feature>
<evidence type="ECO:0000256" key="3">
    <source>
        <dbReference type="PROSITE-ProRule" id="PRU00708"/>
    </source>
</evidence>
<feature type="repeat" description="PPR" evidence="3">
    <location>
        <begin position="342"/>
        <end position="376"/>
    </location>
</feature>
<dbReference type="Pfam" id="PF13812">
    <property type="entry name" value="PPR_3"/>
    <property type="match status" value="1"/>
</dbReference>
<proteinExistence type="predicted"/>
<dbReference type="OMA" id="ANKYFKM"/>
<feature type="domain" description="PROP1-like PPR" evidence="5">
    <location>
        <begin position="399"/>
        <end position="511"/>
    </location>
</feature>
<evidence type="ECO:0000259" key="5">
    <source>
        <dbReference type="Pfam" id="PF17177"/>
    </source>
</evidence>
<dbReference type="Pfam" id="PF01535">
    <property type="entry name" value="PPR"/>
    <property type="match status" value="2"/>
</dbReference>
<dbReference type="RefSeq" id="XP_010235691.1">
    <property type="nucleotide sequence ID" value="XM_010237389.2"/>
</dbReference>
<accession>I1IBH6</accession>
<dbReference type="EnsemblPlants" id="KQK00297">
    <property type="protein sequence ID" value="KQK00297"/>
    <property type="gene ID" value="BRADI_3g48510v3"/>
</dbReference>
<dbReference type="GeneID" id="100834819"/>
<dbReference type="Proteomes" id="UP000008810">
    <property type="component" value="Chromosome 3"/>
</dbReference>
<dbReference type="HOGENOM" id="CLU_433038_0_0_1"/>
<evidence type="ECO:0000256" key="1">
    <source>
        <dbReference type="ARBA" id="ARBA00022737"/>
    </source>
</evidence>
<feature type="repeat" description="PPR" evidence="3">
    <location>
        <begin position="517"/>
        <end position="551"/>
    </location>
</feature>
<dbReference type="OrthoDB" id="185373at2759"/>
<gene>
    <name evidence="7" type="primary">LOC100834819</name>
    <name evidence="6" type="ORF">BRADI_3g48510v3</name>
</gene>
<sequence>MRAILSVSKLARRLSISLAAVRAPPPLLLRHLHADSAPPPPPQAPPPFTSRILQTEENPSLSTDLQQDQPAPDPVLDEFLARLVTALRPTLAAAFPTHARPVLDEMLRLIAEAVLCRLEGADPGADTVDLSEDLWATVWEVSASVRDAMRRDQVRADLRNYLHSDDVKEMTRFAADVGIRGSMLRELRFKWAREKLEEVEFYRGLDAMRSQADAAAGPAALPPPRLTTLPQRKGEVKFKIGGLDMSDPKWAEVAERAAEAEAHFVPEEAKAVDGKAKKAEEQLLAVEPRKGDPAPAMEEWKEELRPKRADWMALLERVKARNVELYLKVAEILLAEETFDVTIRDYSKLIDLHSKANHVEDAERILGKMREKGIAPDIITSITLVHMYSKAGNLEQAKESFAFIQKEGLQPDMKLFTSMINAYINAGEPKQAEDLVKQMENLSIKPTREIYMDVMRAYADRGLVDGADRMRNTMTFAGVEPTLECFTLLVEAYGRIGDPDHAYALFEVMRSNGHKPDDRCLAGMISGHMRKNQLDQALKLLLSLEKEGLKPGVKTNLVLLDWLSTLHLVQEAEQLVQKIRKAGEEPIEIHVYLADMYAKSRQEEKARKSLKILEEKKRLLKAEHFERVISGLLEGGFSEEANKYFKMMKSRGFVPSETIEVGVKARFGVRGVVRPTGKYRG</sequence>
<feature type="repeat" description="PPR" evidence="3">
    <location>
        <begin position="621"/>
        <end position="655"/>
    </location>
</feature>
<dbReference type="KEGG" id="bdi:100834819"/>
<reference evidence="7" key="3">
    <citation type="submission" date="2018-08" db="UniProtKB">
        <authorList>
            <consortium name="EnsemblPlants"/>
        </authorList>
    </citation>
    <scope>IDENTIFICATION</scope>
    <source>
        <strain evidence="7">cv. Bd21</strain>
    </source>
</reference>